<dbReference type="InterPro" id="IPR033949">
    <property type="entry name" value="CobQ_GATase1"/>
</dbReference>
<dbReference type="EC" id="6.3.5.13" evidence="2"/>
<keyword evidence="2" id="KW-0961">Cell wall biogenesis/degradation</keyword>
<evidence type="ECO:0000259" key="3">
    <source>
        <dbReference type="Pfam" id="PF07685"/>
    </source>
</evidence>
<keyword evidence="4" id="KW-0808">Transferase</keyword>
<dbReference type="GO" id="GO:0009236">
    <property type="term" value="P:cobalamin biosynthetic process"/>
    <property type="evidence" value="ECO:0007669"/>
    <property type="project" value="InterPro"/>
</dbReference>
<dbReference type="PROSITE" id="PS51274">
    <property type="entry name" value="GATASE_COBBQ"/>
    <property type="match status" value="1"/>
</dbReference>
<dbReference type="GO" id="GO:0071555">
    <property type="term" value="P:cell wall organization"/>
    <property type="evidence" value="ECO:0007669"/>
    <property type="project" value="UniProtKB-KW"/>
</dbReference>
<keyword evidence="1 2" id="KW-0315">Glutamine amidotransferase</keyword>
<dbReference type="AlphaFoldDB" id="A0A261G4H0"/>
<evidence type="ECO:0000313" key="5">
    <source>
        <dbReference type="Proteomes" id="UP000216451"/>
    </source>
</evidence>
<gene>
    <name evidence="2" type="primary">gatD</name>
    <name evidence="4" type="ORF">BAQU_1439</name>
</gene>
<dbReference type="EC" id="3.5.1.2" evidence="2"/>
<dbReference type="EMBL" id="MWXA01000006">
    <property type="protein sequence ID" value="OZG66105.1"/>
    <property type="molecule type" value="Genomic_DNA"/>
</dbReference>
<dbReference type="GO" id="GO:0140282">
    <property type="term" value="F:carbon-nitrogen ligase activity on lipid II"/>
    <property type="evidence" value="ECO:0007669"/>
    <property type="project" value="UniProtKB-UniRule"/>
</dbReference>
<evidence type="ECO:0000256" key="2">
    <source>
        <dbReference type="HAMAP-Rule" id="MF_02213"/>
    </source>
</evidence>
<dbReference type="OrthoDB" id="9782045at2"/>
<reference evidence="4 5" key="1">
    <citation type="journal article" date="2017" name="BMC Genomics">
        <title>Comparative genomic and phylogenomic analyses of the Bifidobacteriaceae family.</title>
        <authorList>
            <person name="Lugli G.A."/>
            <person name="Milani C."/>
            <person name="Turroni F."/>
            <person name="Duranti S."/>
            <person name="Mancabelli L."/>
            <person name="Mangifesta M."/>
            <person name="Ferrario C."/>
            <person name="Modesto M."/>
            <person name="Mattarelli P."/>
            <person name="Jiri K."/>
            <person name="van Sinderen D."/>
            <person name="Ventura M."/>
        </authorList>
    </citation>
    <scope>NUCLEOTIDE SEQUENCE [LARGE SCALE GENOMIC DNA]</scope>
    <source>
        <strain evidence="4 5">LMG 28769</strain>
    </source>
</reference>
<keyword evidence="2" id="KW-0436">Ligase</keyword>
<protein>
    <recommendedName>
        <fullName evidence="2">Lipid II isoglutaminyl synthase (glutamine-hydrolyzing) subunit GatD</fullName>
        <ecNumber evidence="2">6.3.5.13</ecNumber>
    </recommendedName>
    <alternativeName>
        <fullName evidence="2">Lipid II isoglutaminyl synthase glutaminase subunit</fullName>
        <ecNumber evidence="2">3.5.1.2</ecNumber>
    </alternativeName>
</protein>
<keyword evidence="5" id="KW-1185">Reference proteome</keyword>
<dbReference type="Pfam" id="PF07685">
    <property type="entry name" value="GATase_3"/>
    <property type="match status" value="1"/>
</dbReference>
<dbReference type="InterPro" id="IPR029062">
    <property type="entry name" value="Class_I_gatase-like"/>
</dbReference>
<dbReference type="SUPFAM" id="SSF52317">
    <property type="entry name" value="Class I glutamine amidotransferase-like"/>
    <property type="match status" value="1"/>
</dbReference>
<proteinExistence type="inferred from homology"/>
<feature type="domain" description="CobB/CobQ-like glutamine amidotransferase" evidence="3">
    <location>
        <begin position="7"/>
        <end position="199"/>
    </location>
</feature>
<keyword evidence="2" id="KW-0573">Peptidoglycan synthesis</keyword>
<dbReference type="GO" id="GO:0009252">
    <property type="term" value="P:peptidoglycan biosynthetic process"/>
    <property type="evidence" value="ECO:0007669"/>
    <property type="project" value="UniProtKB-UniRule"/>
</dbReference>
<evidence type="ECO:0000313" key="4">
    <source>
        <dbReference type="EMBL" id="OZG66105.1"/>
    </source>
</evidence>
<accession>A0A261G4H0</accession>
<feature type="active site" evidence="2">
    <location>
        <position position="192"/>
    </location>
</feature>
<name>A0A261G4H0_9BIFI</name>
<dbReference type="InterPro" id="IPR043702">
    <property type="entry name" value="Lipid_II_synth_GatD"/>
</dbReference>
<comment type="pathway">
    <text evidence="2">Cell wall biogenesis; peptidoglycan biosynthesis.</text>
</comment>
<keyword evidence="2" id="KW-0133">Cell shape</keyword>
<feature type="active site" description="Nucleophile" evidence="2">
    <location>
        <position position="94"/>
    </location>
</feature>
<dbReference type="GeneID" id="98296105"/>
<dbReference type="Proteomes" id="UP000216451">
    <property type="component" value="Unassembled WGS sequence"/>
</dbReference>
<evidence type="ECO:0000256" key="1">
    <source>
        <dbReference type="ARBA" id="ARBA00022962"/>
    </source>
</evidence>
<sequence length="249" mass="27545">MAEVIDVLSLYPKDMNIYGDSGNLLTVERRLSLYGFEPRIHYYNQGDAWPDHVDMILGGGGQDEGQRKIIRDLCKRAELLRGLAHQGVPMLMICGLYQLFGEYFQPIEGDRLPGICVLGVHTIGEKLRLIGNLVEHSEQFGAVVGYENHSGQTFLHEGTKPLGEVDSINMGNNGADRTEGAINNNVIGTYMHGSLLPKNPGIADFLISKACMFRYGTYAPHPSDKGKAELKRLDALAQHAKTVAMHRPR</sequence>
<comment type="catalytic activity">
    <reaction evidence="2">
        <text>L-glutamine + H2O = L-glutamate + NH4(+)</text>
        <dbReference type="Rhea" id="RHEA:15889"/>
        <dbReference type="ChEBI" id="CHEBI:15377"/>
        <dbReference type="ChEBI" id="CHEBI:28938"/>
        <dbReference type="ChEBI" id="CHEBI:29985"/>
        <dbReference type="ChEBI" id="CHEBI:58359"/>
        <dbReference type="EC" id="3.5.1.2"/>
    </reaction>
</comment>
<dbReference type="GO" id="GO:0016740">
    <property type="term" value="F:transferase activity"/>
    <property type="evidence" value="ECO:0007669"/>
    <property type="project" value="UniProtKB-KW"/>
</dbReference>
<comment type="similarity">
    <text evidence="2">Belongs to the CobB/CobQ family. GatD subfamily.</text>
</comment>
<dbReference type="GO" id="GO:0008360">
    <property type="term" value="P:regulation of cell shape"/>
    <property type="evidence" value="ECO:0007669"/>
    <property type="project" value="UniProtKB-KW"/>
</dbReference>
<comment type="caution">
    <text evidence="4">The sequence shown here is derived from an EMBL/GenBank/DDBJ whole genome shotgun (WGS) entry which is preliminary data.</text>
</comment>
<dbReference type="PANTHER" id="PTHR21343:SF9">
    <property type="entry name" value="LIPID II ISOGLUTAMINYL SYNTHASE (GLUTAMINE-HYDROLYZING) SUBUNIT GATD"/>
    <property type="match status" value="1"/>
</dbReference>
<dbReference type="CDD" id="cd01750">
    <property type="entry name" value="GATase1_CobQ"/>
    <property type="match status" value="1"/>
</dbReference>
<organism evidence="4 5">
    <name type="scientific">Bifidobacterium aquikefiri</name>
    <dbReference type="NCBI Taxonomy" id="1653207"/>
    <lineage>
        <taxon>Bacteria</taxon>
        <taxon>Bacillati</taxon>
        <taxon>Actinomycetota</taxon>
        <taxon>Actinomycetes</taxon>
        <taxon>Bifidobacteriales</taxon>
        <taxon>Bifidobacteriaceae</taxon>
        <taxon>Bifidobacterium</taxon>
    </lineage>
</organism>
<comment type="function">
    <text evidence="2">The lipid II isoglutaminyl synthase complex catalyzes the formation of alpha-D-isoglutamine in the cell wall lipid II stem peptide. The GatD subunit catalyzes the hydrolysis of glutamine to glutamate and ammonia. The resulting ammonia molecule is channeled to the active site of MurT.</text>
</comment>
<feature type="binding site" evidence="2">
    <location>
        <position position="128"/>
    </location>
    <ligand>
        <name>substrate</name>
    </ligand>
</feature>
<keyword evidence="2" id="KW-0378">Hydrolase</keyword>
<comment type="catalytic activity">
    <reaction evidence="2">
        <text>beta-D-GlcNAc-(1-&gt;4)-Mur2Ac(oyl-L-Ala-gamma-D-Glu-L-Lys-D-Ala-D-Ala)-di-trans,octa-cis-undecaprenyl diphosphate + L-glutamine + ATP + H2O = beta-D-GlcNAc-(1-&gt;4)-Mur2Ac(oyl-L-Ala-D-isoglutaminyl-L-Lys-D-Ala-D-Ala)-di-trans,octa-cis-undecaprenyl diphosphate + L-glutamate + ADP + phosphate + H(+)</text>
        <dbReference type="Rhea" id="RHEA:57928"/>
        <dbReference type="ChEBI" id="CHEBI:15377"/>
        <dbReference type="ChEBI" id="CHEBI:15378"/>
        <dbReference type="ChEBI" id="CHEBI:29985"/>
        <dbReference type="ChEBI" id="CHEBI:30616"/>
        <dbReference type="ChEBI" id="CHEBI:43474"/>
        <dbReference type="ChEBI" id="CHEBI:58359"/>
        <dbReference type="ChEBI" id="CHEBI:60033"/>
        <dbReference type="ChEBI" id="CHEBI:62233"/>
        <dbReference type="ChEBI" id="CHEBI:456216"/>
        <dbReference type="EC" id="6.3.5.13"/>
    </reaction>
</comment>
<dbReference type="PANTHER" id="PTHR21343">
    <property type="entry name" value="DETHIOBIOTIN SYNTHETASE"/>
    <property type="match status" value="1"/>
</dbReference>
<dbReference type="InterPro" id="IPR011698">
    <property type="entry name" value="GATase_3"/>
</dbReference>
<dbReference type="GO" id="GO:0004359">
    <property type="term" value="F:glutaminase activity"/>
    <property type="evidence" value="ECO:0007669"/>
    <property type="project" value="UniProtKB-UniRule"/>
</dbReference>
<comment type="subunit">
    <text evidence="2">Forms a heterodimer with MurT.</text>
</comment>
<dbReference type="RefSeq" id="WP_094694248.1">
    <property type="nucleotide sequence ID" value="NZ_CALENZ010000044.1"/>
</dbReference>
<dbReference type="HAMAP" id="MF_02213">
    <property type="entry name" value="Lipid_II_synth_GatD"/>
    <property type="match status" value="1"/>
</dbReference>
<dbReference type="UniPathway" id="UPA00219"/>